<feature type="domain" description="O-GlcNAc transferase C-terminal" evidence="8">
    <location>
        <begin position="430"/>
        <end position="604"/>
    </location>
</feature>
<reference evidence="9 10" key="1">
    <citation type="submission" date="2017-04" db="EMBL/GenBank/DDBJ databases">
        <authorList>
            <person name="Afonso C.L."/>
            <person name="Miller P.J."/>
            <person name="Scott M.A."/>
            <person name="Spackman E."/>
            <person name="Goraichik I."/>
            <person name="Dimitrov K.M."/>
            <person name="Suarez D.L."/>
            <person name="Swayne D.E."/>
        </authorList>
    </citation>
    <scope>NUCLEOTIDE SEQUENCE [LARGE SCALE GENOMIC DNA]</scope>
    <source>
        <strain evidence="9 10">A2P</strain>
    </source>
</reference>
<evidence type="ECO:0000313" key="10">
    <source>
        <dbReference type="Proteomes" id="UP000192936"/>
    </source>
</evidence>
<dbReference type="EMBL" id="FXAK01000007">
    <property type="protein sequence ID" value="SMF79662.1"/>
    <property type="molecule type" value="Genomic_DNA"/>
</dbReference>
<dbReference type="Gene3D" id="3.40.50.11380">
    <property type="match status" value="1"/>
</dbReference>
<dbReference type="GO" id="GO:0097363">
    <property type="term" value="F:protein O-acetylglucosaminyltransferase activity"/>
    <property type="evidence" value="ECO:0007669"/>
    <property type="project" value="UniProtKB-EC"/>
</dbReference>
<evidence type="ECO:0000256" key="5">
    <source>
        <dbReference type="ARBA" id="ARBA00022679"/>
    </source>
</evidence>
<keyword evidence="6" id="KW-0677">Repeat</keyword>
<dbReference type="OrthoDB" id="146908at2"/>
<evidence type="ECO:0000256" key="2">
    <source>
        <dbReference type="ARBA" id="ARBA00005386"/>
    </source>
</evidence>
<dbReference type="Pfam" id="PF13844">
    <property type="entry name" value="Glyco_transf_41"/>
    <property type="match status" value="2"/>
</dbReference>
<evidence type="ECO:0000256" key="3">
    <source>
        <dbReference type="ARBA" id="ARBA00011970"/>
    </source>
</evidence>
<keyword evidence="7" id="KW-0802">TPR repeat</keyword>
<dbReference type="Gene3D" id="3.40.50.2000">
    <property type="entry name" value="Glycogen Phosphorylase B"/>
    <property type="match status" value="1"/>
</dbReference>
<evidence type="ECO:0000259" key="8">
    <source>
        <dbReference type="Pfam" id="PF13844"/>
    </source>
</evidence>
<dbReference type="InterPro" id="IPR029489">
    <property type="entry name" value="OGT/SEC/SPY_C"/>
</dbReference>
<accession>A0A1X7H5H8</accession>
<dbReference type="Gene3D" id="1.25.40.10">
    <property type="entry name" value="Tetratricopeptide repeat domain"/>
    <property type="match status" value="3"/>
</dbReference>
<comment type="pathway">
    <text evidence="1">Protein modification; protein glycosylation.</text>
</comment>
<evidence type="ECO:0000256" key="1">
    <source>
        <dbReference type="ARBA" id="ARBA00004922"/>
    </source>
</evidence>
<dbReference type="AlphaFoldDB" id="A0A1X7H5H8"/>
<feature type="domain" description="O-GlcNAc transferase C-terminal" evidence="8">
    <location>
        <begin position="255"/>
        <end position="392"/>
    </location>
</feature>
<dbReference type="EC" id="2.4.1.255" evidence="3"/>
<dbReference type="InterPro" id="IPR051939">
    <property type="entry name" value="Glycosyltr_41/O-GlcNAc_trsf"/>
</dbReference>
<sequence>MTPDQAESTYRQGLIAAQAGRWAEAQDLLAQAITACPGVAVWWANYGLVLESRGDVPGAAQAYAGALNLDGGLAMAMDGLLVMAETLAGAGRADLAEGCYRRAIALNPATLAALVNAGNLLRAQARRAESAALHRRAAHIEPDSWIPPYNIGNALAEMNRPGKADRAYRAGLCLEPSRVELWANRASRSLAPQARIGEALAALDRALRLVPGADSLHSARLFLMQYDPARTMPQIAQAHADWGARYPDRPAATVAAPSPRLRVGYVSADFRAHPVGTFLEPVLAAHDRGAVEAICYSNTANPDAVTARLRGLADGWVDSAAMDDTALLERIRADGIHILVDLAGHTLGNRLGVFARRAAPVQVTWAGYVGTTGLPAMDYLISDPRQSPEGADGWAIEGIVRMPDAYVPWSPPAAAPAVAPLPMIARGAPTFGSLNALPKLNAQVASLWTRLLAAVPGSRLLLRTPGLDDPDLRARTLALFTAAGADESRIELRGAAPHAEFLATYGEIDVALDPFPYSGGLTTLEALWMGVPVVTLGGDRFCARHTVTHLTSAGLPALAVEGEEAYIAMAAALVSDPDGLASIRSRLRDRLAASPALDGVRFTRALEAAFGAMWQRAAAGQGRASFALNFD</sequence>
<keyword evidence="5 9" id="KW-0808">Transferase</keyword>
<proteinExistence type="inferred from homology"/>
<organism evidence="9 10">
    <name type="scientific">Azospirillum oryzae</name>
    <dbReference type="NCBI Taxonomy" id="286727"/>
    <lineage>
        <taxon>Bacteria</taxon>
        <taxon>Pseudomonadati</taxon>
        <taxon>Pseudomonadota</taxon>
        <taxon>Alphaproteobacteria</taxon>
        <taxon>Rhodospirillales</taxon>
        <taxon>Azospirillaceae</taxon>
        <taxon>Azospirillum</taxon>
    </lineage>
</organism>
<keyword evidence="4" id="KW-0328">Glycosyltransferase</keyword>
<dbReference type="SMART" id="SM00028">
    <property type="entry name" value="TPR"/>
    <property type="match status" value="5"/>
</dbReference>
<name>A0A1X7H5H8_9PROT</name>
<dbReference type="Proteomes" id="UP000192936">
    <property type="component" value="Unassembled WGS sequence"/>
</dbReference>
<evidence type="ECO:0000256" key="4">
    <source>
        <dbReference type="ARBA" id="ARBA00022676"/>
    </source>
</evidence>
<gene>
    <name evidence="9" type="ORF">SAMN02982917_4967</name>
</gene>
<evidence type="ECO:0000313" key="9">
    <source>
        <dbReference type="EMBL" id="SMF79662.1"/>
    </source>
</evidence>
<evidence type="ECO:0000256" key="7">
    <source>
        <dbReference type="ARBA" id="ARBA00022803"/>
    </source>
</evidence>
<dbReference type="RefSeq" id="WP_085089799.1">
    <property type="nucleotide sequence ID" value="NZ_FXAK01000007.1"/>
</dbReference>
<protein>
    <recommendedName>
        <fullName evidence="3">protein O-GlcNAc transferase</fullName>
        <ecNumber evidence="3">2.4.1.255</ecNumber>
    </recommendedName>
</protein>
<comment type="similarity">
    <text evidence="2">Belongs to the glycosyltransferase 41 family. O-GlcNAc transferase subfamily.</text>
</comment>
<evidence type="ECO:0000256" key="6">
    <source>
        <dbReference type="ARBA" id="ARBA00022737"/>
    </source>
</evidence>
<dbReference type="InterPro" id="IPR019734">
    <property type="entry name" value="TPR_rpt"/>
</dbReference>
<dbReference type="PANTHER" id="PTHR44835:SF1">
    <property type="entry name" value="PROTEIN O-GLCNAC TRANSFERASE"/>
    <property type="match status" value="1"/>
</dbReference>
<dbReference type="InterPro" id="IPR011990">
    <property type="entry name" value="TPR-like_helical_dom_sf"/>
</dbReference>
<dbReference type="PANTHER" id="PTHR44835">
    <property type="entry name" value="UDP-N-ACETYLGLUCOSAMINE--PEPTIDE N-ACETYLGLUCOSAMINYLTRANSFERASE SPINDLY-RELATED"/>
    <property type="match status" value="1"/>
</dbReference>
<dbReference type="STRING" id="286727.SAMN02982917_4967"/>
<dbReference type="SUPFAM" id="SSF53756">
    <property type="entry name" value="UDP-Glycosyltransferase/glycogen phosphorylase"/>
    <property type="match status" value="1"/>
</dbReference>
<dbReference type="SUPFAM" id="SSF48452">
    <property type="entry name" value="TPR-like"/>
    <property type="match status" value="1"/>
</dbReference>